<keyword evidence="1" id="KW-0472">Membrane</keyword>
<dbReference type="AlphaFoldDB" id="A0A8J7S5Y3"/>
<evidence type="ECO:0000313" key="3">
    <source>
        <dbReference type="Proteomes" id="UP000672602"/>
    </source>
</evidence>
<organism evidence="2 3">
    <name type="scientific">Marivibrio halodurans</name>
    <dbReference type="NCBI Taxonomy" id="2039722"/>
    <lineage>
        <taxon>Bacteria</taxon>
        <taxon>Pseudomonadati</taxon>
        <taxon>Pseudomonadota</taxon>
        <taxon>Alphaproteobacteria</taxon>
        <taxon>Rhodospirillales</taxon>
        <taxon>Rhodospirillaceae</taxon>
        <taxon>Marivibrio</taxon>
    </lineage>
</organism>
<protein>
    <submittedName>
        <fullName evidence="2">DUF2244 domain-containing protein</fullName>
    </submittedName>
</protein>
<dbReference type="RefSeq" id="WP_210683705.1">
    <property type="nucleotide sequence ID" value="NZ_JAGMWN010000014.1"/>
</dbReference>
<evidence type="ECO:0000313" key="2">
    <source>
        <dbReference type="EMBL" id="MBP5859108.1"/>
    </source>
</evidence>
<dbReference type="EMBL" id="JAGMWN010000014">
    <property type="protein sequence ID" value="MBP5859108.1"/>
    <property type="molecule type" value="Genomic_DNA"/>
</dbReference>
<keyword evidence="1" id="KW-1133">Transmembrane helix</keyword>
<comment type="caution">
    <text evidence="2">The sequence shown here is derived from an EMBL/GenBank/DDBJ whole genome shotgun (WGS) entry which is preliminary data.</text>
</comment>
<keyword evidence="3" id="KW-1185">Reference proteome</keyword>
<name>A0A8J7S5Y3_9PROT</name>
<sequence>MTDKAHPKSAIASDSVLGPGAAASGWAGNGDECEVFLDATLSPHRSLSPEGFLALMVAIAGCGFLIGFAFFLAGAWPVAGFCGLEILLVYIAFKLNYRESRRREHLRLTRPGGLRIERVAPDGAIRSETIEPTWLRVEIADPPRPDSPLRLTSHGRTTVIGGFLGAAERVEFAHALRRALAAYRAAPPAADAGGDG</sequence>
<feature type="transmembrane region" description="Helical" evidence="1">
    <location>
        <begin position="78"/>
        <end position="97"/>
    </location>
</feature>
<dbReference type="InterPro" id="IPR019253">
    <property type="entry name" value="DUF2244_TM"/>
</dbReference>
<evidence type="ECO:0000256" key="1">
    <source>
        <dbReference type="SAM" id="Phobius"/>
    </source>
</evidence>
<gene>
    <name evidence="2" type="ORF">KAJ83_18955</name>
</gene>
<keyword evidence="1" id="KW-0812">Transmembrane</keyword>
<reference evidence="2" key="1">
    <citation type="submission" date="2021-04" db="EMBL/GenBank/DDBJ databases">
        <authorList>
            <person name="Zhang D.-C."/>
        </authorList>
    </citation>
    <scope>NUCLEOTIDE SEQUENCE</scope>
    <source>
        <strain evidence="2">CGMCC 1.15697</strain>
    </source>
</reference>
<accession>A0A8J7S5Y3</accession>
<dbReference type="Pfam" id="PF10003">
    <property type="entry name" value="DUF2244"/>
    <property type="match status" value="1"/>
</dbReference>
<dbReference type="Proteomes" id="UP000672602">
    <property type="component" value="Unassembled WGS sequence"/>
</dbReference>
<proteinExistence type="predicted"/>
<feature type="transmembrane region" description="Helical" evidence="1">
    <location>
        <begin position="52"/>
        <end position="72"/>
    </location>
</feature>